<evidence type="ECO:0000256" key="3">
    <source>
        <dbReference type="ARBA" id="ARBA00023163"/>
    </source>
</evidence>
<evidence type="ECO:0000313" key="5">
    <source>
        <dbReference type="EMBL" id="BAH55807.1"/>
    </source>
</evidence>
<dbReference type="InterPro" id="IPR008920">
    <property type="entry name" value="TF_FadR/GntR_C"/>
</dbReference>
<evidence type="ECO:0000256" key="1">
    <source>
        <dbReference type="ARBA" id="ARBA00023015"/>
    </source>
</evidence>
<dbReference type="EMBL" id="AP011116">
    <property type="protein sequence ID" value="BAH55807.1"/>
    <property type="molecule type" value="Genomic_DNA"/>
</dbReference>
<proteinExistence type="predicted"/>
<dbReference type="Pfam" id="PF07729">
    <property type="entry name" value="FCD"/>
    <property type="match status" value="1"/>
</dbReference>
<dbReference type="Pfam" id="PF00392">
    <property type="entry name" value="GntR"/>
    <property type="match status" value="1"/>
</dbReference>
<dbReference type="RefSeq" id="WP_007295998.1">
    <property type="nucleotide sequence ID" value="NC_012520.1"/>
</dbReference>
<dbReference type="InterPro" id="IPR011711">
    <property type="entry name" value="GntR_C"/>
</dbReference>
<reference evidence="5 6" key="1">
    <citation type="submission" date="2009-03" db="EMBL/GenBank/DDBJ databases">
        <title>Comparison of the complete genome sequences of Rhodococcus erythropolis PR4 and Rhodococcus opacus B4.</title>
        <authorList>
            <person name="Takarada H."/>
            <person name="Sekine M."/>
            <person name="Hosoyama A."/>
            <person name="Yamada R."/>
            <person name="Fujisawa T."/>
            <person name="Omata S."/>
            <person name="Shimizu A."/>
            <person name="Tsukatani N."/>
            <person name="Tanikawa S."/>
            <person name="Fujita N."/>
            <person name="Harayama S."/>
        </authorList>
    </citation>
    <scope>NUCLEOTIDE SEQUENCE [LARGE SCALE GENOMIC DNA]</scope>
    <source>
        <strain evidence="5 6">B4</strain>
        <plasmid evidence="5 6">pROB01</plasmid>
    </source>
</reference>
<accession>C1BD63</accession>
<dbReference type="Proteomes" id="UP000002212">
    <property type="component" value="Plasmid pROB01"/>
</dbReference>
<dbReference type="Gene3D" id="1.20.120.530">
    <property type="entry name" value="GntR ligand-binding domain-like"/>
    <property type="match status" value="1"/>
</dbReference>
<dbReference type="InterPro" id="IPR036390">
    <property type="entry name" value="WH_DNA-bd_sf"/>
</dbReference>
<dbReference type="PROSITE" id="PS50949">
    <property type="entry name" value="HTH_GNTR"/>
    <property type="match status" value="1"/>
</dbReference>
<organism evidence="5 6">
    <name type="scientific">Rhodococcus opacus (strain B4)</name>
    <dbReference type="NCBI Taxonomy" id="632772"/>
    <lineage>
        <taxon>Bacteria</taxon>
        <taxon>Bacillati</taxon>
        <taxon>Actinomycetota</taxon>
        <taxon>Actinomycetes</taxon>
        <taxon>Mycobacteriales</taxon>
        <taxon>Nocardiaceae</taxon>
        <taxon>Rhodococcus</taxon>
    </lineage>
</organism>
<keyword evidence="2" id="KW-0238">DNA-binding</keyword>
<dbReference type="AlphaFoldDB" id="C1BD63"/>
<dbReference type="Gene3D" id="1.10.10.10">
    <property type="entry name" value="Winged helix-like DNA-binding domain superfamily/Winged helix DNA-binding domain"/>
    <property type="match status" value="1"/>
</dbReference>
<keyword evidence="1" id="KW-0805">Transcription regulation</keyword>
<dbReference type="SUPFAM" id="SSF48008">
    <property type="entry name" value="GntR ligand-binding domain-like"/>
    <property type="match status" value="1"/>
</dbReference>
<protein>
    <submittedName>
        <fullName evidence="5">Putative GntR family transcriptional regulator</fullName>
    </submittedName>
</protein>
<dbReference type="GO" id="GO:0003700">
    <property type="term" value="F:DNA-binding transcription factor activity"/>
    <property type="evidence" value="ECO:0007669"/>
    <property type="project" value="InterPro"/>
</dbReference>
<name>C1BD63_RHOOB</name>
<dbReference type="InterPro" id="IPR000524">
    <property type="entry name" value="Tscrpt_reg_HTH_GntR"/>
</dbReference>
<keyword evidence="3" id="KW-0804">Transcription</keyword>
<dbReference type="PANTHER" id="PTHR43537">
    <property type="entry name" value="TRANSCRIPTIONAL REGULATOR, GNTR FAMILY"/>
    <property type="match status" value="1"/>
</dbReference>
<dbReference type="CDD" id="cd07377">
    <property type="entry name" value="WHTH_GntR"/>
    <property type="match status" value="1"/>
</dbReference>
<geneLocation type="plasmid" evidence="5 6">
    <name>pROB01</name>
</geneLocation>
<dbReference type="PATRIC" id="fig|632772.20.peg.8043"/>
<evidence type="ECO:0000259" key="4">
    <source>
        <dbReference type="PROSITE" id="PS50949"/>
    </source>
</evidence>
<dbReference type="HOGENOM" id="CLU_017584_5_5_11"/>
<evidence type="ECO:0000313" key="6">
    <source>
        <dbReference type="Proteomes" id="UP000002212"/>
    </source>
</evidence>
<gene>
    <name evidence="5" type="ordered locus">ROP_pROB01-03080</name>
</gene>
<dbReference type="GO" id="GO:0003677">
    <property type="term" value="F:DNA binding"/>
    <property type="evidence" value="ECO:0007669"/>
    <property type="project" value="UniProtKB-KW"/>
</dbReference>
<sequence length="240" mass="26507">MRKAPPDNDVPKRTLAAVVTSQIRQRIFDGTFAPGMPLNEVELAAQFRTSRGPVREGLQRLVQEELLVRTPHRGITVRVLTAEDLEDLYFARATVERAALIRLVTRGAPASLIAELEQTLGRMSLAIHREDWVQASAFDLRFHEIAVYAAGSERLTTMYAQLAGQTRLGLNMLVGTYKGRGDLLDEHQHLLRLITTGNLPALIEALDAHFGDAMNTLTTHRDDTSAIAVAVAHTHQHHGG</sequence>
<dbReference type="SUPFAM" id="SSF46785">
    <property type="entry name" value="Winged helix' DNA-binding domain"/>
    <property type="match status" value="1"/>
</dbReference>
<dbReference type="SMART" id="SM00345">
    <property type="entry name" value="HTH_GNTR"/>
    <property type="match status" value="1"/>
</dbReference>
<dbReference type="KEGG" id="rop:ROP_pROB01-03080"/>
<keyword evidence="5" id="KW-0614">Plasmid</keyword>
<feature type="domain" description="HTH gntR-type" evidence="4">
    <location>
        <begin position="13"/>
        <end position="80"/>
    </location>
</feature>
<dbReference type="SMART" id="SM00895">
    <property type="entry name" value="FCD"/>
    <property type="match status" value="1"/>
</dbReference>
<dbReference type="OrthoDB" id="5243844at2"/>
<evidence type="ECO:0000256" key="2">
    <source>
        <dbReference type="ARBA" id="ARBA00023125"/>
    </source>
</evidence>
<dbReference type="InterPro" id="IPR036388">
    <property type="entry name" value="WH-like_DNA-bd_sf"/>
</dbReference>
<dbReference type="PANTHER" id="PTHR43537:SF24">
    <property type="entry name" value="GLUCONATE OPERON TRANSCRIPTIONAL REPRESSOR"/>
    <property type="match status" value="1"/>
</dbReference>